<comment type="caution">
    <text evidence="1">The sequence shown here is derived from an EMBL/GenBank/DDBJ whole genome shotgun (WGS) entry which is preliminary data.</text>
</comment>
<evidence type="ECO:0000313" key="1">
    <source>
        <dbReference type="EMBL" id="KAK4276223.1"/>
    </source>
</evidence>
<dbReference type="AlphaFoldDB" id="A0AAE1JY49"/>
<keyword evidence="2" id="KW-1185">Reference proteome</keyword>
<sequence length="88" mass="10013">MREYGVVKSWSELFCFDSDHYRNNISDVLALASNGKVVLSLRKGTIVLFDPTTEFLNPLGDGKHFRAFIGSYVQSLVLINKEPHFLSY</sequence>
<proteinExistence type="predicted"/>
<evidence type="ECO:0000313" key="2">
    <source>
        <dbReference type="Proteomes" id="UP001293593"/>
    </source>
</evidence>
<dbReference type="Proteomes" id="UP001293593">
    <property type="component" value="Unassembled WGS sequence"/>
</dbReference>
<dbReference type="EMBL" id="JAWXYG010000004">
    <property type="protein sequence ID" value="KAK4276223.1"/>
    <property type="molecule type" value="Genomic_DNA"/>
</dbReference>
<protein>
    <submittedName>
        <fullName evidence="1">Uncharacterized protein</fullName>
    </submittedName>
</protein>
<accession>A0AAE1JY49</accession>
<gene>
    <name evidence="1" type="ORF">QN277_019193</name>
</gene>
<organism evidence="1 2">
    <name type="scientific">Acacia crassicarpa</name>
    <name type="common">northern wattle</name>
    <dbReference type="NCBI Taxonomy" id="499986"/>
    <lineage>
        <taxon>Eukaryota</taxon>
        <taxon>Viridiplantae</taxon>
        <taxon>Streptophyta</taxon>
        <taxon>Embryophyta</taxon>
        <taxon>Tracheophyta</taxon>
        <taxon>Spermatophyta</taxon>
        <taxon>Magnoliopsida</taxon>
        <taxon>eudicotyledons</taxon>
        <taxon>Gunneridae</taxon>
        <taxon>Pentapetalae</taxon>
        <taxon>rosids</taxon>
        <taxon>fabids</taxon>
        <taxon>Fabales</taxon>
        <taxon>Fabaceae</taxon>
        <taxon>Caesalpinioideae</taxon>
        <taxon>mimosoid clade</taxon>
        <taxon>Acacieae</taxon>
        <taxon>Acacia</taxon>
    </lineage>
</organism>
<reference evidence="1" key="1">
    <citation type="submission" date="2023-10" db="EMBL/GenBank/DDBJ databases">
        <title>Chromosome-level genome of the transformable northern wattle, Acacia crassicarpa.</title>
        <authorList>
            <person name="Massaro I."/>
            <person name="Sinha N.R."/>
            <person name="Poethig S."/>
            <person name="Leichty A.R."/>
        </authorList>
    </citation>
    <scope>NUCLEOTIDE SEQUENCE</scope>
    <source>
        <strain evidence="1">Acra3RX</strain>
        <tissue evidence="1">Leaf</tissue>
    </source>
</reference>
<name>A0AAE1JY49_9FABA</name>